<evidence type="ECO:0000313" key="3">
    <source>
        <dbReference type="Proteomes" id="UP001163156"/>
    </source>
</evidence>
<dbReference type="EMBL" id="CP110226">
    <property type="protein sequence ID" value="UZD23629.1"/>
    <property type="molecule type" value="Genomic_DNA"/>
</dbReference>
<evidence type="ECO:0000259" key="1">
    <source>
        <dbReference type="SMART" id="SM00871"/>
    </source>
</evidence>
<dbReference type="PANTHER" id="PTHR36444:SF2">
    <property type="entry name" value="TRANSCRIPTIONAL REGULATOR PROTEIN YOBU-RELATED"/>
    <property type="match status" value="1"/>
</dbReference>
<evidence type="ECO:0000313" key="2">
    <source>
        <dbReference type="EMBL" id="UZD23629.1"/>
    </source>
</evidence>
<organism evidence="2 3">
    <name type="scientific">Algoriphagus halophytocola</name>
    <dbReference type="NCBI Taxonomy" id="2991499"/>
    <lineage>
        <taxon>Bacteria</taxon>
        <taxon>Pseudomonadati</taxon>
        <taxon>Bacteroidota</taxon>
        <taxon>Cytophagia</taxon>
        <taxon>Cytophagales</taxon>
        <taxon>Cyclobacteriaceae</taxon>
        <taxon>Algoriphagus</taxon>
    </lineage>
</organism>
<accession>A0ABY6MJG1</accession>
<name>A0ABY6MJG1_9BACT</name>
<dbReference type="InterPro" id="IPR011256">
    <property type="entry name" value="Reg_factor_effector_dom_sf"/>
</dbReference>
<sequence>MKKLSLPKITLLGIKLPSKTTNRNEQAMQDCGALWQRFEQEKVYAAIPTKLREEVYAVYFDYEGDHTAPYSYFIGCPVEDSTSCPPGLETLTIPADSFLKLTARGKMPDCVANAWREIWKSDYGRSYHFDFEIYDQRSQDWSNAEVDIYLSAER</sequence>
<dbReference type="InterPro" id="IPR029441">
    <property type="entry name" value="Cass2"/>
</dbReference>
<dbReference type="PANTHER" id="PTHR36444">
    <property type="entry name" value="TRANSCRIPTIONAL REGULATOR PROTEIN YOBU-RELATED"/>
    <property type="match status" value="1"/>
</dbReference>
<dbReference type="RefSeq" id="WP_264810191.1">
    <property type="nucleotide sequence ID" value="NZ_CP110226.1"/>
</dbReference>
<protein>
    <submittedName>
        <fullName evidence="2">GyrI-like domain-containing protein</fullName>
    </submittedName>
</protein>
<gene>
    <name evidence="2" type="ORF">OM944_03860</name>
</gene>
<dbReference type="SUPFAM" id="SSF55136">
    <property type="entry name" value="Probable bacterial effector-binding domain"/>
    <property type="match status" value="1"/>
</dbReference>
<dbReference type="Gene3D" id="3.20.80.10">
    <property type="entry name" value="Regulatory factor, effector binding domain"/>
    <property type="match status" value="1"/>
</dbReference>
<dbReference type="InterPro" id="IPR010499">
    <property type="entry name" value="AraC_E-bd"/>
</dbReference>
<keyword evidence="3" id="KW-1185">Reference proteome</keyword>
<feature type="domain" description="AraC effector-binding" evidence="1">
    <location>
        <begin position="1"/>
        <end position="153"/>
    </location>
</feature>
<dbReference type="SMART" id="SM00871">
    <property type="entry name" value="AraC_E_bind"/>
    <property type="match status" value="1"/>
</dbReference>
<dbReference type="InterPro" id="IPR053182">
    <property type="entry name" value="YobU-like_regulator"/>
</dbReference>
<dbReference type="Pfam" id="PF14526">
    <property type="entry name" value="Cass2"/>
    <property type="match status" value="1"/>
</dbReference>
<proteinExistence type="predicted"/>
<reference evidence="2" key="1">
    <citation type="submission" date="2022-10" db="EMBL/GenBank/DDBJ databases">
        <title>Algoriphagus sp. a novel bacteria isolate from halophytes salicornia europaea.</title>
        <authorList>
            <person name="Peng Y."/>
            <person name="Jiang L."/>
            <person name="Lee J."/>
        </authorList>
    </citation>
    <scope>NUCLEOTIDE SEQUENCE</scope>
    <source>
        <strain evidence="2">TR-M5</strain>
    </source>
</reference>
<dbReference type="Proteomes" id="UP001163156">
    <property type="component" value="Chromosome"/>
</dbReference>